<evidence type="ECO:0000256" key="1">
    <source>
        <dbReference type="PROSITE-ProRule" id="PRU00110"/>
    </source>
</evidence>
<feature type="domain" description="HPt" evidence="2">
    <location>
        <begin position="10"/>
        <end position="102"/>
    </location>
</feature>
<gene>
    <name evidence="3" type="ORF">AWY79_10295</name>
    <name evidence="4" type="ORF">EDC59_103173</name>
</gene>
<dbReference type="SUPFAM" id="SSF47226">
    <property type="entry name" value="Histidine-containing phosphotransfer domain, HPT domain"/>
    <property type="match status" value="1"/>
</dbReference>
<evidence type="ECO:0000313" key="3">
    <source>
        <dbReference type="EMBL" id="AMK11476.1"/>
    </source>
</evidence>
<keyword evidence="5" id="KW-1185">Reference proteome</keyword>
<dbReference type="EMBL" id="CP014206">
    <property type="protein sequence ID" value="AMK11476.1"/>
    <property type="molecule type" value="Genomic_DNA"/>
</dbReference>
<dbReference type="EMBL" id="SOBK01000003">
    <property type="protein sequence ID" value="TDT89875.1"/>
    <property type="molecule type" value="Genomic_DNA"/>
</dbReference>
<dbReference type="AlphaFoldDB" id="A0A126QP02"/>
<dbReference type="Proteomes" id="UP000055611">
    <property type="component" value="Chromosome"/>
</dbReference>
<dbReference type="RefSeq" id="WP_066803245.1">
    <property type="nucleotide sequence ID" value="NZ_CP014206.1"/>
</dbReference>
<dbReference type="KEGG" id="dej:AWY79_10295"/>
<dbReference type="Gene3D" id="1.20.120.160">
    <property type="entry name" value="HPT domain"/>
    <property type="match status" value="1"/>
</dbReference>
<organism evidence="4 6">
    <name type="scientific">Pseudodesulfovibrio indicus</name>
    <dbReference type="NCBI Taxonomy" id="1716143"/>
    <lineage>
        <taxon>Bacteria</taxon>
        <taxon>Pseudomonadati</taxon>
        <taxon>Thermodesulfobacteriota</taxon>
        <taxon>Desulfovibrionia</taxon>
        <taxon>Desulfovibrionales</taxon>
        <taxon>Desulfovibrionaceae</taxon>
    </lineage>
</organism>
<protein>
    <submittedName>
        <fullName evidence="4">HPt (Histidine-containing phosphotransfer) domain-containing protein</fullName>
    </submittedName>
    <submittedName>
        <fullName evidence="3">Histidine phosphotransferase</fullName>
    </submittedName>
</protein>
<dbReference type="GO" id="GO:0004672">
    <property type="term" value="F:protein kinase activity"/>
    <property type="evidence" value="ECO:0007669"/>
    <property type="project" value="UniProtKB-ARBA"/>
</dbReference>
<accession>A0A126QP02</accession>
<proteinExistence type="predicted"/>
<dbReference type="PROSITE" id="PS50894">
    <property type="entry name" value="HPT"/>
    <property type="match status" value="1"/>
</dbReference>
<dbReference type="Pfam" id="PF01627">
    <property type="entry name" value="Hpt"/>
    <property type="match status" value="1"/>
</dbReference>
<reference evidence="4 6" key="2">
    <citation type="submission" date="2019-03" db="EMBL/GenBank/DDBJ databases">
        <title>Genomic Encyclopedia of Type Strains, Phase IV (KMG-IV): sequencing the most valuable type-strain genomes for metagenomic binning, comparative biology and taxonomic classification.</title>
        <authorList>
            <person name="Goeker M."/>
        </authorList>
    </citation>
    <scope>NUCLEOTIDE SEQUENCE [LARGE SCALE GENOMIC DNA]</scope>
    <source>
        <strain evidence="4 6">DSM 101483</strain>
    </source>
</reference>
<dbReference type="GO" id="GO:0000160">
    <property type="term" value="P:phosphorelay signal transduction system"/>
    <property type="evidence" value="ECO:0007669"/>
    <property type="project" value="InterPro"/>
</dbReference>
<name>A0A126QP02_9BACT</name>
<evidence type="ECO:0000313" key="5">
    <source>
        <dbReference type="Proteomes" id="UP000055611"/>
    </source>
</evidence>
<sequence>MADFPITERIPSDLATLLERFFDVARQDIESMRAALDNADFDELVRLGHTVKGTGSGYGFKAMGPIGHAIEQAALARDPEGVLQGVDTLRHYLDTVQVEFED</sequence>
<evidence type="ECO:0000313" key="4">
    <source>
        <dbReference type="EMBL" id="TDT89875.1"/>
    </source>
</evidence>
<dbReference type="OrthoDB" id="5460624at2"/>
<evidence type="ECO:0000313" key="6">
    <source>
        <dbReference type="Proteomes" id="UP000295506"/>
    </source>
</evidence>
<dbReference type="Proteomes" id="UP000295506">
    <property type="component" value="Unassembled WGS sequence"/>
</dbReference>
<feature type="modified residue" description="Phosphohistidine" evidence="1">
    <location>
        <position position="49"/>
    </location>
</feature>
<keyword evidence="1" id="KW-0597">Phosphoprotein</keyword>
<evidence type="ECO:0000259" key="2">
    <source>
        <dbReference type="PROSITE" id="PS50894"/>
    </source>
</evidence>
<dbReference type="InterPro" id="IPR008207">
    <property type="entry name" value="Sig_transdc_His_kin_Hpt_dom"/>
</dbReference>
<reference evidence="3 5" key="1">
    <citation type="journal article" date="2016" name="Front. Microbiol.">
        <title>Genome Sequence of the Piezophilic, Mesophilic Sulfate-Reducing Bacterium Desulfovibrio indicus J2T.</title>
        <authorList>
            <person name="Cao J."/>
            <person name="Maignien L."/>
            <person name="Shao Z."/>
            <person name="Alain K."/>
            <person name="Jebbar M."/>
        </authorList>
    </citation>
    <scope>NUCLEOTIDE SEQUENCE [LARGE SCALE GENOMIC DNA]</scope>
    <source>
        <strain evidence="3 5">J2</strain>
    </source>
</reference>
<dbReference type="CDD" id="cd00088">
    <property type="entry name" value="HPT"/>
    <property type="match status" value="1"/>
</dbReference>
<dbReference type="InterPro" id="IPR036641">
    <property type="entry name" value="HPT_dom_sf"/>
</dbReference>